<feature type="region of interest" description="Disordered" evidence="1">
    <location>
        <begin position="1"/>
        <end position="50"/>
    </location>
</feature>
<dbReference type="EMBL" id="OZ075115">
    <property type="protein sequence ID" value="CAL5068302.1"/>
    <property type="molecule type" value="Genomic_DNA"/>
</dbReference>
<organism evidence="3 4">
    <name type="scientific">Urochloa decumbens</name>
    <dbReference type="NCBI Taxonomy" id="240449"/>
    <lineage>
        <taxon>Eukaryota</taxon>
        <taxon>Viridiplantae</taxon>
        <taxon>Streptophyta</taxon>
        <taxon>Embryophyta</taxon>
        <taxon>Tracheophyta</taxon>
        <taxon>Spermatophyta</taxon>
        <taxon>Magnoliopsida</taxon>
        <taxon>Liliopsida</taxon>
        <taxon>Poales</taxon>
        <taxon>Poaceae</taxon>
        <taxon>PACMAD clade</taxon>
        <taxon>Panicoideae</taxon>
        <taxon>Panicodae</taxon>
        <taxon>Paniceae</taxon>
        <taxon>Melinidinae</taxon>
        <taxon>Urochloa</taxon>
    </lineage>
</organism>
<dbReference type="Proteomes" id="UP001497457">
    <property type="component" value="Chromosome 5rd"/>
</dbReference>
<evidence type="ECO:0000256" key="1">
    <source>
        <dbReference type="SAM" id="MobiDB-lite"/>
    </source>
</evidence>
<gene>
    <name evidence="3" type="ORF">URODEC1_LOCUS101486</name>
</gene>
<keyword evidence="4" id="KW-1185">Reference proteome</keyword>
<name>A0ABC9F348_9POAL</name>
<sequence length="389" mass="44012">MGDTKEGQATEVDLALENSKEGHATEVDLALENSKEGLKGGMSRKEAKEVRKAKRIQKELAKYEEYKEWRRKKGEEERHRDPEELTDRYAYEARLYEKRWNMVYPTGYGRFEDNTSIPCKRYTFDPAPYCGFKRDTLQVFSVKVTELTGGLQWPLNVFGMVALRDSLDHNRNVIFKRERDNCQTLTLKNPYLVLTGPVRGVVFGDPVILEVLLYVRGTTESDDIELSLLAADLPKFCTRPENSLLIEESYTSRLSTLEFQLGHIAFSVEATISVKVISSPPDGFYGEFVAFTDGLKREVLLHSSEVEQLHLAGDEINLSRSVVSVESFGKLMVSVRASDGCVTLTGTKEFKPLEKGTTTRVLNVPELCQLEITVAWSLFSYEGVCKGRC</sequence>
<evidence type="ECO:0000313" key="4">
    <source>
        <dbReference type="Proteomes" id="UP001497457"/>
    </source>
</evidence>
<evidence type="ECO:0000259" key="2">
    <source>
        <dbReference type="Pfam" id="PF20241"/>
    </source>
</evidence>
<dbReference type="InterPro" id="IPR046533">
    <property type="entry name" value="DUF6598"/>
</dbReference>
<protein>
    <recommendedName>
        <fullName evidence="2">DUF6598 domain-containing protein</fullName>
    </recommendedName>
</protein>
<reference evidence="3" key="1">
    <citation type="submission" date="2024-10" db="EMBL/GenBank/DDBJ databases">
        <authorList>
            <person name="Ryan C."/>
        </authorList>
    </citation>
    <scope>NUCLEOTIDE SEQUENCE [LARGE SCALE GENOMIC DNA]</scope>
</reference>
<dbReference type="PANTHER" id="PTHR33065:SF153">
    <property type="entry name" value="DUF6598 DOMAIN-CONTAINING PROTEIN"/>
    <property type="match status" value="1"/>
</dbReference>
<dbReference type="PANTHER" id="PTHR33065">
    <property type="entry name" value="OS07G0486400 PROTEIN"/>
    <property type="match status" value="1"/>
</dbReference>
<dbReference type="AlphaFoldDB" id="A0ABC9F348"/>
<accession>A0ABC9F348</accession>
<evidence type="ECO:0000313" key="3">
    <source>
        <dbReference type="EMBL" id="CAL5068302.1"/>
    </source>
</evidence>
<dbReference type="Pfam" id="PF20241">
    <property type="entry name" value="DUF6598"/>
    <property type="match status" value="1"/>
</dbReference>
<feature type="domain" description="DUF6598" evidence="2">
    <location>
        <begin position="136"/>
        <end position="374"/>
    </location>
</feature>
<feature type="compositionally biased region" description="Basic and acidic residues" evidence="1">
    <location>
        <begin position="33"/>
        <end position="50"/>
    </location>
</feature>
<proteinExistence type="predicted"/>